<protein>
    <recommendedName>
        <fullName evidence="8">Rhodopsin domain-containing protein</fullName>
    </recommendedName>
</protein>
<dbReference type="PANTHER" id="PTHR33048">
    <property type="entry name" value="PTH11-LIKE INTEGRAL MEMBRANE PROTEIN (AFU_ORTHOLOGUE AFUA_5G11245)"/>
    <property type="match status" value="1"/>
</dbReference>
<feature type="transmembrane region" description="Helical" evidence="7">
    <location>
        <begin position="247"/>
        <end position="270"/>
    </location>
</feature>
<proteinExistence type="inferred from homology"/>
<comment type="caution">
    <text evidence="9">The sequence shown here is derived from an EMBL/GenBank/DDBJ whole genome shotgun (WGS) entry which is preliminary data.</text>
</comment>
<evidence type="ECO:0000259" key="8">
    <source>
        <dbReference type="Pfam" id="PF20684"/>
    </source>
</evidence>
<keyword evidence="4 7" id="KW-0472">Membrane</keyword>
<reference evidence="9" key="2">
    <citation type="journal article" date="2023" name="IMA Fungus">
        <title>Comparative genomic study of the Penicillium genus elucidates a diverse pangenome and 15 lateral gene transfer events.</title>
        <authorList>
            <person name="Petersen C."/>
            <person name="Sorensen T."/>
            <person name="Nielsen M.R."/>
            <person name="Sondergaard T.E."/>
            <person name="Sorensen J.L."/>
            <person name="Fitzpatrick D.A."/>
            <person name="Frisvad J.C."/>
            <person name="Nielsen K.L."/>
        </authorList>
    </citation>
    <scope>NUCLEOTIDE SEQUENCE</scope>
    <source>
        <strain evidence="9">IBT 19713</strain>
    </source>
</reference>
<dbReference type="InterPro" id="IPR052337">
    <property type="entry name" value="SAT4-like"/>
</dbReference>
<dbReference type="OrthoDB" id="5417887at2759"/>
<keyword evidence="2 7" id="KW-0812">Transmembrane</keyword>
<feature type="transmembrane region" description="Helical" evidence="7">
    <location>
        <begin position="100"/>
        <end position="121"/>
    </location>
</feature>
<dbReference type="GO" id="GO:0016020">
    <property type="term" value="C:membrane"/>
    <property type="evidence" value="ECO:0007669"/>
    <property type="project" value="UniProtKB-SubCell"/>
</dbReference>
<sequence length="362" mass="39849">MVNYDTNVDYSDSRTAELNSVAWVLTGAATVAVGLKLYSRLDKKLAGWDDFFIFWSMAISIIGSALTTYSASLRLGRHTAAVVSEYGMDALSKALFWQQIGYPFNIGSYSFPNISIAILIDHLLEPNPTRARWLYGMVIFQVIFALISVFLVFFQCNPTSLLWDSRVAGTCWNPAIFLNFSYAVGGYTAVTDIVLAVVPIASFWNLQMRRSTKISVSIMMGLTLLSAVLTAVKTAYLKLFIDHSDPLWNVIPLILLGLTESNVVIIAACAPTLRPFFRKIITGAKSSSARNTSRLQSGSDLKLTVRSGGSKKSTKYRVKDPEAGASGENLNADNHGIWLSTEVIVESDAEANSIFYIEPHPR</sequence>
<evidence type="ECO:0000256" key="7">
    <source>
        <dbReference type="SAM" id="Phobius"/>
    </source>
</evidence>
<dbReference type="AlphaFoldDB" id="A0A9W9NPG0"/>
<evidence type="ECO:0000256" key="4">
    <source>
        <dbReference type="ARBA" id="ARBA00023136"/>
    </source>
</evidence>
<dbReference type="InterPro" id="IPR049326">
    <property type="entry name" value="Rhodopsin_dom_fungi"/>
</dbReference>
<evidence type="ECO:0000256" key="3">
    <source>
        <dbReference type="ARBA" id="ARBA00022989"/>
    </source>
</evidence>
<feature type="transmembrane region" description="Helical" evidence="7">
    <location>
        <begin position="218"/>
        <end position="241"/>
    </location>
</feature>
<comment type="subcellular location">
    <subcellularLocation>
        <location evidence="1">Membrane</location>
        <topology evidence="1">Multi-pass membrane protein</topology>
    </subcellularLocation>
</comment>
<feature type="transmembrane region" description="Helical" evidence="7">
    <location>
        <begin position="133"/>
        <end position="154"/>
    </location>
</feature>
<dbReference type="GeneID" id="83204791"/>
<comment type="similarity">
    <text evidence="5">Belongs to the SAT4 family.</text>
</comment>
<feature type="transmembrane region" description="Helical" evidence="7">
    <location>
        <begin position="20"/>
        <end position="39"/>
    </location>
</feature>
<evidence type="ECO:0000313" key="9">
    <source>
        <dbReference type="EMBL" id="KAJ5223650.1"/>
    </source>
</evidence>
<evidence type="ECO:0000256" key="2">
    <source>
        <dbReference type="ARBA" id="ARBA00022692"/>
    </source>
</evidence>
<feature type="region of interest" description="Disordered" evidence="6">
    <location>
        <begin position="303"/>
        <end position="328"/>
    </location>
</feature>
<evidence type="ECO:0000313" key="10">
    <source>
        <dbReference type="Proteomes" id="UP001150941"/>
    </source>
</evidence>
<keyword evidence="3 7" id="KW-1133">Transmembrane helix</keyword>
<feature type="transmembrane region" description="Helical" evidence="7">
    <location>
        <begin position="51"/>
        <end position="71"/>
    </location>
</feature>
<feature type="domain" description="Rhodopsin" evidence="8">
    <location>
        <begin position="36"/>
        <end position="279"/>
    </location>
</feature>
<evidence type="ECO:0000256" key="5">
    <source>
        <dbReference type="ARBA" id="ARBA00038359"/>
    </source>
</evidence>
<accession>A0A9W9NPG0</accession>
<dbReference type="EMBL" id="JAPQKS010000006">
    <property type="protein sequence ID" value="KAJ5223650.1"/>
    <property type="molecule type" value="Genomic_DNA"/>
</dbReference>
<feature type="transmembrane region" description="Helical" evidence="7">
    <location>
        <begin position="182"/>
        <end position="206"/>
    </location>
</feature>
<reference evidence="9" key="1">
    <citation type="submission" date="2022-11" db="EMBL/GenBank/DDBJ databases">
        <authorList>
            <person name="Petersen C."/>
        </authorList>
    </citation>
    <scope>NUCLEOTIDE SEQUENCE</scope>
    <source>
        <strain evidence="9">IBT 19713</strain>
    </source>
</reference>
<name>A0A9W9NPG0_9EURO</name>
<gene>
    <name evidence="9" type="ORF">N7468_008192</name>
</gene>
<evidence type="ECO:0000256" key="1">
    <source>
        <dbReference type="ARBA" id="ARBA00004141"/>
    </source>
</evidence>
<dbReference type="RefSeq" id="XP_058327833.1">
    <property type="nucleotide sequence ID" value="XM_058477488.1"/>
</dbReference>
<dbReference type="PANTHER" id="PTHR33048:SF155">
    <property type="entry name" value="INTEGRAL MEMBRANE PROTEIN"/>
    <property type="match status" value="1"/>
</dbReference>
<dbReference type="Proteomes" id="UP001150941">
    <property type="component" value="Unassembled WGS sequence"/>
</dbReference>
<organism evidence="9 10">
    <name type="scientific">Penicillium chermesinum</name>
    <dbReference type="NCBI Taxonomy" id="63820"/>
    <lineage>
        <taxon>Eukaryota</taxon>
        <taxon>Fungi</taxon>
        <taxon>Dikarya</taxon>
        <taxon>Ascomycota</taxon>
        <taxon>Pezizomycotina</taxon>
        <taxon>Eurotiomycetes</taxon>
        <taxon>Eurotiomycetidae</taxon>
        <taxon>Eurotiales</taxon>
        <taxon>Aspergillaceae</taxon>
        <taxon>Penicillium</taxon>
    </lineage>
</organism>
<dbReference type="Pfam" id="PF20684">
    <property type="entry name" value="Fung_rhodopsin"/>
    <property type="match status" value="1"/>
</dbReference>
<evidence type="ECO:0000256" key="6">
    <source>
        <dbReference type="SAM" id="MobiDB-lite"/>
    </source>
</evidence>
<keyword evidence="10" id="KW-1185">Reference proteome</keyword>